<sequence length="167" mass="18159">MEKARNSPDQINNVADIQARAGSGQGINPGSHVVEQGATYMECRRNYVASIGGYIIDGCPKFVEGGHDDEIKEALLCATCGCHRSFHRKVVLPPPHLRDTRYSIMNYLRSLPLAALQPRPPTPWLMQSPILPNCELIEGQGSSTSPDESESDSGDEINQASKINKAG</sequence>
<dbReference type="InterPro" id="IPR006456">
    <property type="entry name" value="ZF_HD_homeobox_Cys/His_dimer"/>
</dbReference>
<evidence type="ECO:0000313" key="7">
    <source>
        <dbReference type="Proteomes" id="UP000026915"/>
    </source>
</evidence>
<dbReference type="Gramene" id="EOX97167">
    <property type="protein sequence ID" value="EOX97167"/>
    <property type="gene ID" value="TCM_006254"/>
</dbReference>
<dbReference type="OMA" id="GETYMEC"/>
<dbReference type="GO" id="GO:0000976">
    <property type="term" value="F:transcription cis-regulatory region binding"/>
    <property type="evidence" value="ECO:0000318"/>
    <property type="project" value="GO_Central"/>
</dbReference>
<dbReference type="AlphaFoldDB" id="A0A061DXS4"/>
<evidence type="ECO:0000259" key="5">
    <source>
        <dbReference type="PROSITE" id="PS51523"/>
    </source>
</evidence>
<keyword evidence="7" id="KW-1185">Reference proteome</keyword>
<protein>
    <recommendedName>
        <fullName evidence="5">ZF-HD dimerization-type domain-containing protein</fullName>
    </recommendedName>
</protein>
<keyword evidence="3" id="KW-0862">Zinc</keyword>
<dbReference type="PROSITE" id="PS51523">
    <property type="entry name" value="ZF_HD_DIMER"/>
    <property type="match status" value="1"/>
</dbReference>
<keyword evidence="2" id="KW-0863">Zinc-finger</keyword>
<dbReference type="STRING" id="3641.A0A061DXS4"/>
<reference evidence="6 7" key="1">
    <citation type="journal article" date="2013" name="Genome Biol.">
        <title>The genome sequence of the most widely cultivated cacao type and its use to identify candidate genes regulating pod color.</title>
        <authorList>
            <person name="Motamayor J.C."/>
            <person name="Mockaitis K."/>
            <person name="Schmutz J."/>
            <person name="Haiminen N."/>
            <person name="Iii D.L."/>
            <person name="Cornejo O."/>
            <person name="Findley S.D."/>
            <person name="Zheng P."/>
            <person name="Utro F."/>
            <person name="Royaert S."/>
            <person name="Saski C."/>
            <person name="Jenkins J."/>
            <person name="Podicheti R."/>
            <person name="Zhao M."/>
            <person name="Scheffler B.E."/>
            <person name="Stack J.C."/>
            <person name="Feltus F.A."/>
            <person name="Mustiga G.M."/>
            <person name="Amores F."/>
            <person name="Phillips W."/>
            <person name="Marelli J.P."/>
            <person name="May G.D."/>
            <person name="Shapiro H."/>
            <person name="Ma J."/>
            <person name="Bustamante C.D."/>
            <person name="Schnell R.J."/>
            <person name="Main D."/>
            <person name="Gilbert D."/>
            <person name="Parida L."/>
            <person name="Kuhn D.N."/>
        </authorList>
    </citation>
    <scope>NUCLEOTIDE SEQUENCE [LARGE SCALE GENOMIC DNA]</scope>
    <source>
        <strain evidence="7">cv. Matina 1-6</strain>
    </source>
</reference>
<evidence type="ECO:0000313" key="6">
    <source>
        <dbReference type="EMBL" id="EOX97167.1"/>
    </source>
</evidence>
<proteinExistence type="predicted"/>
<dbReference type="HOGENOM" id="CLU_1597407_0_0_1"/>
<dbReference type="GO" id="GO:0003700">
    <property type="term" value="F:DNA-binding transcription factor activity"/>
    <property type="evidence" value="ECO:0000318"/>
    <property type="project" value="GO_Central"/>
</dbReference>
<dbReference type="GO" id="GO:0005634">
    <property type="term" value="C:nucleus"/>
    <property type="evidence" value="ECO:0000318"/>
    <property type="project" value="GO_Central"/>
</dbReference>
<dbReference type="PANTHER" id="PTHR31948">
    <property type="entry name" value="ZINC-FINGER HOMEODOMAIN PROTEIN 2"/>
    <property type="match status" value="1"/>
</dbReference>
<organism evidence="6 7">
    <name type="scientific">Theobroma cacao</name>
    <name type="common">Cacao</name>
    <name type="synonym">Cocoa</name>
    <dbReference type="NCBI Taxonomy" id="3641"/>
    <lineage>
        <taxon>Eukaryota</taxon>
        <taxon>Viridiplantae</taxon>
        <taxon>Streptophyta</taxon>
        <taxon>Embryophyta</taxon>
        <taxon>Tracheophyta</taxon>
        <taxon>Spermatophyta</taxon>
        <taxon>Magnoliopsida</taxon>
        <taxon>eudicotyledons</taxon>
        <taxon>Gunneridae</taxon>
        <taxon>Pentapetalae</taxon>
        <taxon>rosids</taxon>
        <taxon>malvids</taxon>
        <taxon>Malvales</taxon>
        <taxon>Malvaceae</taxon>
        <taxon>Byttnerioideae</taxon>
        <taxon>Theobroma</taxon>
    </lineage>
</organism>
<evidence type="ECO:0000256" key="1">
    <source>
        <dbReference type="ARBA" id="ARBA00022723"/>
    </source>
</evidence>
<dbReference type="PANTHER" id="PTHR31948:SF175">
    <property type="entry name" value="ZINC-FINGER HOMEODOMAIN PROTEIN 2-LIKE"/>
    <property type="match status" value="1"/>
</dbReference>
<evidence type="ECO:0000256" key="2">
    <source>
        <dbReference type="ARBA" id="ARBA00022771"/>
    </source>
</evidence>
<keyword evidence="1" id="KW-0479">Metal-binding</keyword>
<name>A0A061DXS4_THECC</name>
<feature type="compositionally biased region" description="Polar residues" evidence="4">
    <location>
        <begin position="158"/>
        <end position="167"/>
    </location>
</feature>
<accession>A0A061DXS4</accession>
<dbReference type="GO" id="GO:0006355">
    <property type="term" value="P:regulation of DNA-templated transcription"/>
    <property type="evidence" value="ECO:0000318"/>
    <property type="project" value="GO_Central"/>
</dbReference>
<gene>
    <name evidence="6" type="ORF">TCM_006254</name>
</gene>
<dbReference type="EMBL" id="CM001880">
    <property type="protein sequence ID" value="EOX97167.1"/>
    <property type="molecule type" value="Genomic_DNA"/>
</dbReference>
<feature type="domain" description="ZF-HD dimerization-type" evidence="5">
    <location>
        <begin position="40"/>
        <end position="90"/>
    </location>
</feature>
<dbReference type="Proteomes" id="UP000026915">
    <property type="component" value="Chromosome 2"/>
</dbReference>
<evidence type="ECO:0000256" key="3">
    <source>
        <dbReference type="ARBA" id="ARBA00022833"/>
    </source>
</evidence>
<dbReference type="GO" id="GO:0008270">
    <property type="term" value="F:zinc ion binding"/>
    <property type="evidence" value="ECO:0007669"/>
    <property type="project" value="UniProtKB-KW"/>
</dbReference>
<feature type="region of interest" description="Disordered" evidence="4">
    <location>
        <begin position="136"/>
        <end position="167"/>
    </location>
</feature>
<dbReference type="InParanoid" id="A0A061DXS4"/>
<evidence type="ECO:0000256" key="4">
    <source>
        <dbReference type="SAM" id="MobiDB-lite"/>
    </source>
</evidence>
<dbReference type="NCBIfam" id="TIGR01566">
    <property type="entry name" value="ZF_HD_prot_N"/>
    <property type="match status" value="1"/>
</dbReference>
<dbReference type="Pfam" id="PF04770">
    <property type="entry name" value="ZF-HD_dimer"/>
    <property type="match status" value="1"/>
</dbReference>